<sequence length="303" mass="32785">MSVPPVNIPYVKEFDFVHGRPDRLSPLVTRVICNNPGPFTFTGSGTYLVGTDRLAIIDPGPNDENHLAALLAAADGREISHILITHTHRDHCGGAVALKRATGAAVLAWGAHPTQPDEAPPALDEGGDFSFAPDRMLADGELVDGDGWQLRAIHTPGHISNHLCFELPAEQALFTGDHIMGWATTVVAPPDGNMEDYMASLDLLLGRKHSVYYPTHGAPIPAPAEFVRAVKDHRLARDRQILASVRAGHEGLMDIVADVYADVDKRLHVAAALNVRAHLDRHVREGTVSVSGETMMALRYRPA</sequence>
<organism evidence="2 3">
    <name type="scientific">Aquisalinus flavus</name>
    <dbReference type="NCBI Taxonomy" id="1526572"/>
    <lineage>
        <taxon>Bacteria</taxon>
        <taxon>Pseudomonadati</taxon>
        <taxon>Pseudomonadota</taxon>
        <taxon>Alphaproteobacteria</taxon>
        <taxon>Parvularculales</taxon>
        <taxon>Parvularculaceae</taxon>
        <taxon>Aquisalinus</taxon>
    </lineage>
</organism>
<dbReference type="SMART" id="SM00849">
    <property type="entry name" value="Lactamase_B"/>
    <property type="match status" value="1"/>
</dbReference>
<dbReference type="PANTHER" id="PTHR23131:SF0">
    <property type="entry name" value="ENDORIBONUCLEASE LACTB2"/>
    <property type="match status" value="1"/>
</dbReference>
<dbReference type="CDD" id="cd16278">
    <property type="entry name" value="metallo-hydrolase-like_MBL-fold"/>
    <property type="match status" value="1"/>
</dbReference>
<proteinExistence type="predicted"/>
<reference evidence="2" key="2">
    <citation type="submission" date="2020-09" db="EMBL/GenBank/DDBJ databases">
        <authorList>
            <person name="Sun Q."/>
            <person name="Zhou Y."/>
        </authorList>
    </citation>
    <scope>NUCLEOTIDE SEQUENCE</scope>
    <source>
        <strain evidence="2">CGMCC 1.12921</strain>
    </source>
</reference>
<dbReference type="InterPro" id="IPR036388">
    <property type="entry name" value="WH-like_DNA-bd_sf"/>
</dbReference>
<reference evidence="2" key="1">
    <citation type="journal article" date="2014" name="Int. J. Syst. Evol. Microbiol.">
        <title>Complete genome sequence of Corynebacterium casei LMG S-19264T (=DSM 44701T), isolated from a smear-ripened cheese.</title>
        <authorList>
            <consortium name="US DOE Joint Genome Institute (JGI-PGF)"/>
            <person name="Walter F."/>
            <person name="Albersmeier A."/>
            <person name="Kalinowski J."/>
            <person name="Ruckert C."/>
        </authorList>
    </citation>
    <scope>NUCLEOTIDE SEQUENCE</scope>
    <source>
        <strain evidence="2">CGMCC 1.12921</strain>
    </source>
</reference>
<dbReference type="Gene3D" id="3.60.15.10">
    <property type="entry name" value="Ribonuclease Z/Hydroxyacylglutathione hydrolase-like"/>
    <property type="match status" value="1"/>
</dbReference>
<keyword evidence="3" id="KW-1185">Reference proteome</keyword>
<dbReference type="PANTHER" id="PTHR23131">
    <property type="entry name" value="ENDORIBONUCLEASE LACTB2"/>
    <property type="match status" value="1"/>
</dbReference>
<dbReference type="Gene3D" id="1.10.10.10">
    <property type="entry name" value="Winged helix-like DNA-binding domain superfamily/Winged helix DNA-binding domain"/>
    <property type="match status" value="1"/>
</dbReference>
<accession>A0A8J2V4K3</accession>
<dbReference type="Pfam" id="PF17778">
    <property type="entry name" value="WHD_BLACT"/>
    <property type="match status" value="1"/>
</dbReference>
<dbReference type="AlphaFoldDB" id="A0A8J2V4K3"/>
<evidence type="ECO:0000259" key="1">
    <source>
        <dbReference type="SMART" id="SM00849"/>
    </source>
</evidence>
<protein>
    <submittedName>
        <fullName evidence="2">MBL fold metallo-hydrolase</fullName>
    </submittedName>
</protein>
<comment type="caution">
    <text evidence="2">The sequence shown here is derived from an EMBL/GenBank/DDBJ whole genome shotgun (WGS) entry which is preliminary data.</text>
</comment>
<name>A0A8J2V4K3_9PROT</name>
<gene>
    <name evidence="2" type="ORF">GCM10011342_18270</name>
</gene>
<dbReference type="SUPFAM" id="SSF56281">
    <property type="entry name" value="Metallo-hydrolase/oxidoreductase"/>
    <property type="match status" value="1"/>
</dbReference>
<dbReference type="Pfam" id="PF00753">
    <property type="entry name" value="Lactamase_B"/>
    <property type="match status" value="1"/>
</dbReference>
<evidence type="ECO:0000313" key="2">
    <source>
        <dbReference type="EMBL" id="GGD09722.1"/>
    </source>
</evidence>
<dbReference type="InterPro" id="IPR041516">
    <property type="entry name" value="LACTB2_WH"/>
</dbReference>
<dbReference type="InterPro" id="IPR036866">
    <property type="entry name" value="RibonucZ/Hydroxyglut_hydro"/>
</dbReference>
<dbReference type="EMBL" id="BMGH01000001">
    <property type="protein sequence ID" value="GGD09722.1"/>
    <property type="molecule type" value="Genomic_DNA"/>
</dbReference>
<evidence type="ECO:0000313" key="3">
    <source>
        <dbReference type="Proteomes" id="UP000613582"/>
    </source>
</evidence>
<dbReference type="InterPro" id="IPR050662">
    <property type="entry name" value="Sec-metab_biosynth-thioest"/>
</dbReference>
<dbReference type="Proteomes" id="UP000613582">
    <property type="component" value="Unassembled WGS sequence"/>
</dbReference>
<dbReference type="InterPro" id="IPR001279">
    <property type="entry name" value="Metallo-B-lactamas"/>
</dbReference>
<feature type="domain" description="Metallo-beta-lactamase" evidence="1">
    <location>
        <begin position="43"/>
        <end position="216"/>
    </location>
</feature>